<dbReference type="PROSITE" id="PS01295">
    <property type="entry name" value="ISPD"/>
    <property type="match status" value="1"/>
</dbReference>
<evidence type="ECO:0000313" key="4">
    <source>
        <dbReference type="EMBL" id="MBE6505337.1"/>
    </source>
</evidence>
<accession>A0A8T3VC63</accession>
<dbReference type="GO" id="GO:0050518">
    <property type="term" value="F:2-C-methyl-D-erythritol 4-phosphate cytidylyltransferase activity"/>
    <property type="evidence" value="ECO:0007669"/>
    <property type="project" value="TreeGrafter"/>
</dbReference>
<gene>
    <name evidence="4" type="ORF">E7Z73_06310</name>
</gene>
<organism evidence="4 5">
    <name type="scientific">Methanobrevibacter millerae</name>
    <dbReference type="NCBI Taxonomy" id="230361"/>
    <lineage>
        <taxon>Archaea</taxon>
        <taxon>Methanobacteriati</taxon>
        <taxon>Methanobacteriota</taxon>
        <taxon>Methanomada group</taxon>
        <taxon>Methanobacteria</taxon>
        <taxon>Methanobacteriales</taxon>
        <taxon>Methanobacteriaceae</taxon>
        <taxon>Methanobrevibacter</taxon>
    </lineage>
</organism>
<dbReference type="Proteomes" id="UP000762703">
    <property type="component" value="Unassembled WGS sequence"/>
</dbReference>
<reference evidence="4" key="1">
    <citation type="submission" date="2019-04" db="EMBL/GenBank/DDBJ databases">
        <title>Evolution of Biomass-Degrading Anaerobic Consortia Revealed by Metagenomics.</title>
        <authorList>
            <person name="Peng X."/>
        </authorList>
    </citation>
    <scope>NUCLEOTIDE SEQUENCE</scope>
    <source>
        <strain evidence="4">SIG12</strain>
    </source>
</reference>
<evidence type="ECO:0000313" key="5">
    <source>
        <dbReference type="Proteomes" id="UP000762703"/>
    </source>
</evidence>
<dbReference type="RefSeq" id="WP_303736987.1">
    <property type="nucleotide sequence ID" value="NZ_SUTE01000044.1"/>
</dbReference>
<dbReference type="InterPro" id="IPR034709">
    <property type="entry name" value="TarI"/>
</dbReference>
<dbReference type="Pfam" id="PF01128">
    <property type="entry name" value="IspD"/>
    <property type="match status" value="1"/>
</dbReference>
<dbReference type="GO" id="GO:0047349">
    <property type="term" value="F:D-ribitol-5-phosphate cytidylyltransferase activity"/>
    <property type="evidence" value="ECO:0007669"/>
    <property type="project" value="InterPro"/>
</dbReference>
<keyword evidence="2 4" id="KW-0548">Nucleotidyltransferase</keyword>
<dbReference type="EMBL" id="SUTE01000044">
    <property type="protein sequence ID" value="MBE6505337.1"/>
    <property type="molecule type" value="Genomic_DNA"/>
</dbReference>
<dbReference type="NCBIfam" id="NF001183">
    <property type="entry name" value="PRK00155.1-3"/>
    <property type="match status" value="1"/>
</dbReference>
<evidence type="ECO:0000256" key="2">
    <source>
        <dbReference type="ARBA" id="ARBA00022695"/>
    </source>
</evidence>
<dbReference type="AlphaFoldDB" id="A0A8T3VC63"/>
<dbReference type="InterPro" id="IPR050088">
    <property type="entry name" value="IspD/TarI_cytidylyltransf_bact"/>
</dbReference>
<evidence type="ECO:0000256" key="1">
    <source>
        <dbReference type="ARBA" id="ARBA00022679"/>
    </source>
</evidence>
<sequence length="237" mass="26485">MIFAAILAGGIGSRMGGTDTPKQFLTLGDKPVIIHTIEKFVINSKFDKILVLSPQSFVNHTKNLIKEYFGENDNIIVLKGGDTRNDTLINSIEYIKENFEIDDDTVIVTHDSVRPFVTHRIIEDNINAAKEFGACDTVVPATDTIVESVDSKIISDIPIRDNFYQGQTPQSFKINKLSELINSLSDEETNILTDACKIFVLKGEDVHLVKGEITNIKITYPYDLKLANTILKETNHD</sequence>
<keyword evidence="3" id="KW-0961">Cell wall biogenesis/degradation</keyword>
<dbReference type="PANTHER" id="PTHR32125:SF8">
    <property type="entry name" value="RIBITOL-5-PHOSPHATE CYTIDYLYLTRANSFERASE"/>
    <property type="match status" value="1"/>
</dbReference>
<proteinExistence type="inferred from homology"/>
<keyword evidence="1" id="KW-0808">Transferase</keyword>
<protein>
    <submittedName>
        <fullName evidence="4">2-C-methyl-D-erythritol 4-phosphate cytidylyltransferase</fullName>
    </submittedName>
</protein>
<dbReference type="HAMAP" id="MF_02068">
    <property type="entry name" value="TarI"/>
    <property type="match status" value="1"/>
</dbReference>
<dbReference type="InterPro" id="IPR034683">
    <property type="entry name" value="IspD/TarI"/>
</dbReference>
<dbReference type="InterPro" id="IPR029044">
    <property type="entry name" value="Nucleotide-diphossugar_trans"/>
</dbReference>
<dbReference type="FunFam" id="3.90.550.10:FF:000003">
    <property type="entry name" value="2-C-methyl-D-erythritol 4-phosphate cytidylyltransferase"/>
    <property type="match status" value="1"/>
</dbReference>
<dbReference type="InterPro" id="IPR018294">
    <property type="entry name" value="ISPD_synthase_CS"/>
</dbReference>
<dbReference type="CDD" id="cd02516">
    <property type="entry name" value="CDP-ME_synthetase"/>
    <property type="match status" value="1"/>
</dbReference>
<dbReference type="GO" id="GO:0071555">
    <property type="term" value="P:cell wall organization"/>
    <property type="evidence" value="ECO:0007669"/>
    <property type="project" value="UniProtKB-KW"/>
</dbReference>
<dbReference type="SUPFAM" id="SSF53448">
    <property type="entry name" value="Nucleotide-diphospho-sugar transferases"/>
    <property type="match status" value="1"/>
</dbReference>
<comment type="caution">
    <text evidence="4">The sequence shown here is derived from an EMBL/GenBank/DDBJ whole genome shotgun (WGS) entry which is preliminary data.</text>
</comment>
<name>A0A8T3VC63_9EURY</name>
<evidence type="ECO:0000256" key="3">
    <source>
        <dbReference type="ARBA" id="ARBA00023316"/>
    </source>
</evidence>
<dbReference type="Gene3D" id="3.90.550.10">
    <property type="entry name" value="Spore Coat Polysaccharide Biosynthesis Protein SpsA, Chain A"/>
    <property type="match status" value="1"/>
</dbReference>
<dbReference type="PANTHER" id="PTHR32125">
    <property type="entry name" value="2-C-METHYL-D-ERYTHRITOL 4-PHOSPHATE CYTIDYLYLTRANSFERASE, CHLOROPLASTIC"/>
    <property type="match status" value="1"/>
</dbReference>
<dbReference type="GO" id="GO:0008299">
    <property type="term" value="P:isoprenoid biosynthetic process"/>
    <property type="evidence" value="ECO:0007669"/>
    <property type="project" value="InterPro"/>
</dbReference>